<evidence type="ECO:0000313" key="2">
    <source>
        <dbReference type="EMBL" id="LAA95357.1"/>
    </source>
</evidence>
<keyword evidence="1" id="KW-0472">Membrane</keyword>
<protein>
    <submittedName>
        <fullName evidence="2">Uncharacterized protein</fullName>
    </submittedName>
</protein>
<organism evidence="2">
    <name type="scientific">Micrurus lemniscatus lemniscatus</name>
    <dbReference type="NCBI Taxonomy" id="129467"/>
    <lineage>
        <taxon>Eukaryota</taxon>
        <taxon>Metazoa</taxon>
        <taxon>Chordata</taxon>
        <taxon>Craniata</taxon>
        <taxon>Vertebrata</taxon>
        <taxon>Euteleostomi</taxon>
        <taxon>Lepidosauria</taxon>
        <taxon>Squamata</taxon>
        <taxon>Bifurcata</taxon>
        <taxon>Unidentata</taxon>
        <taxon>Episquamata</taxon>
        <taxon>Toxicofera</taxon>
        <taxon>Serpentes</taxon>
        <taxon>Colubroidea</taxon>
        <taxon>Elapidae</taxon>
        <taxon>Elapinae</taxon>
        <taxon>Micrurus</taxon>
    </lineage>
</organism>
<feature type="transmembrane region" description="Helical" evidence="1">
    <location>
        <begin position="21"/>
        <end position="41"/>
    </location>
</feature>
<name>A0A2D4JG07_MICLE</name>
<dbReference type="AlphaFoldDB" id="A0A2D4JG07"/>
<reference evidence="2" key="2">
    <citation type="submission" date="2017-11" db="EMBL/GenBank/DDBJ databases">
        <title>Coralsnake Venomics: Analyses of Venom Gland Transcriptomes and Proteomes of Six Brazilian Taxa.</title>
        <authorList>
            <person name="Aird S.D."/>
            <person name="Jorge da Silva N."/>
            <person name="Qiu L."/>
            <person name="Villar-Briones A."/>
            <person name="Aparecida-Saddi V."/>
            <person name="Campos-Telles M.P."/>
            <person name="Grau M."/>
            <person name="Mikheyev A.S."/>
        </authorList>
    </citation>
    <scope>NUCLEOTIDE SEQUENCE</scope>
    <source>
        <tissue evidence="2">Venom_gland</tissue>
    </source>
</reference>
<dbReference type="EMBL" id="IACK01190925">
    <property type="protein sequence ID" value="LAA95357.1"/>
    <property type="molecule type" value="Transcribed_RNA"/>
</dbReference>
<reference evidence="2" key="1">
    <citation type="submission" date="2017-07" db="EMBL/GenBank/DDBJ databases">
        <authorList>
            <person name="Mikheyev A."/>
            <person name="Grau M."/>
        </authorList>
    </citation>
    <scope>NUCLEOTIDE SEQUENCE</scope>
    <source>
        <tissue evidence="2">Venom_gland</tissue>
    </source>
</reference>
<proteinExistence type="predicted"/>
<feature type="transmembrane region" description="Helical" evidence="1">
    <location>
        <begin position="47"/>
        <end position="71"/>
    </location>
</feature>
<accession>A0A2D4JG07</accession>
<keyword evidence="1" id="KW-1133">Transmembrane helix</keyword>
<evidence type="ECO:0000256" key="1">
    <source>
        <dbReference type="SAM" id="Phobius"/>
    </source>
</evidence>
<sequence length="137" mass="16165">MVYLLLQFTRNRRILQTSNGKLLFLFMNFCINHAYIKQYIFAFCSSFSTALTFTCVWYCAIVTSGMSYILLLQLLNISYNMTEREARIALRENIGRRLLWGMIVDTGQYNRGFLHNWIQFFTLRSSNLQQTAEEDVV</sequence>
<keyword evidence="1" id="KW-0812">Transmembrane</keyword>